<accession>A0ABD0YAA1</accession>
<feature type="compositionally biased region" description="Low complexity" evidence="2">
    <location>
        <begin position="989"/>
        <end position="1002"/>
    </location>
</feature>
<comment type="caution">
    <text evidence="4">The sequence shown here is derived from an EMBL/GenBank/DDBJ whole genome shotgun (WGS) entry which is preliminary data.</text>
</comment>
<feature type="region of interest" description="Disordered" evidence="2">
    <location>
        <begin position="329"/>
        <end position="379"/>
    </location>
</feature>
<protein>
    <recommendedName>
        <fullName evidence="3">PAS domain-containing protein</fullName>
    </recommendedName>
</protein>
<feature type="compositionally biased region" description="Low complexity" evidence="2">
    <location>
        <begin position="355"/>
        <end position="364"/>
    </location>
</feature>
<dbReference type="EMBL" id="JBFDAA010000011">
    <property type="protein sequence ID" value="KAL1124276.1"/>
    <property type="molecule type" value="Genomic_DNA"/>
</dbReference>
<dbReference type="PROSITE" id="PS50112">
    <property type="entry name" value="PAS"/>
    <property type="match status" value="1"/>
</dbReference>
<dbReference type="GO" id="GO:0045893">
    <property type="term" value="P:positive regulation of DNA-templated transcription"/>
    <property type="evidence" value="ECO:0007669"/>
    <property type="project" value="UniProtKB-ARBA"/>
</dbReference>
<feature type="compositionally biased region" description="Polar residues" evidence="2">
    <location>
        <begin position="935"/>
        <end position="947"/>
    </location>
</feature>
<feature type="compositionally biased region" description="Polar residues" evidence="2">
    <location>
        <begin position="1008"/>
        <end position="1024"/>
    </location>
</feature>
<reference evidence="4 5" key="1">
    <citation type="submission" date="2024-07" db="EMBL/GenBank/DDBJ databases">
        <title>Chromosome-level genome assembly of the water stick insect Ranatra chinensis (Heteroptera: Nepidae).</title>
        <authorList>
            <person name="Liu X."/>
        </authorList>
    </citation>
    <scope>NUCLEOTIDE SEQUENCE [LARGE SCALE GENOMIC DNA]</scope>
    <source>
        <strain evidence="4">Cailab_2021Rc</strain>
        <tissue evidence="4">Muscle</tissue>
    </source>
</reference>
<evidence type="ECO:0000259" key="3">
    <source>
        <dbReference type="PROSITE" id="PS50112"/>
    </source>
</evidence>
<dbReference type="SMART" id="SM00091">
    <property type="entry name" value="PAS"/>
    <property type="match status" value="1"/>
</dbReference>
<feature type="compositionally biased region" description="Gly residues" evidence="2">
    <location>
        <begin position="950"/>
        <end position="964"/>
    </location>
</feature>
<dbReference type="PANTHER" id="PTHR10684:SF4">
    <property type="entry name" value="TAIMAN, ISOFORM G"/>
    <property type="match status" value="1"/>
</dbReference>
<dbReference type="InterPro" id="IPR017426">
    <property type="entry name" value="Nuclear_rcpt_coactivator"/>
</dbReference>
<dbReference type="Gene3D" id="3.30.450.20">
    <property type="entry name" value="PAS domain"/>
    <property type="match status" value="2"/>
</dbReference>
<dbReference type="SUPFAM" id="SSF55785">
    <property type="entry name" value="PYP-like sensor domain (PAS domain)"/>
    <property type="match status" value="2"/>
</dbReference>
<evidence type="ECO:0000256" key="2">
    <source>
        <dbReference type="SAM" id="MobiDB-lite"/>
    </source>
</evidence>
<keyword evidence="5" id="KW-1185">Reference proteome</keyword>
<dbReference type="PANTHER" id="PTHR10684">
    <property type="entry name" value="NUCLEAR RECEPTOR COACTIVATOR"/>
    <property type="match status" value="1"/>
</dbReference>
<feature type="compositionally biased region" description="Low complexity" evidence="2">
    <location>
        <begin position="611"/>
        <end position="623"/>
    </location>
</feature>
<organism evidence="4 5">
    <name type="scientific">Ranatra chinensis</name>
    <dbReference type="NCBI Taxonomy" id="642074"/>
    <lineage>
        <taxon>Eukaryota</taxon>
        <taxon>Metazoa</taxon>
        <taxon>Ecdysozoa</taxon>
        <taxon>Arthropoda</taxon>
        <taxon>Hexapoda</taxon>
        <taxon>Insecta</taxon>
        <taxon>Pterygota</taxon>
        <taxon>Neoptera</taxon>
        <taxon>Paraneoptera</taxon>
        <taxon>Hemiptera</taxon>
        <taxon>Heteroptera</taxon>
        <taxon>Panheteroptera</taxon>
        <taxon>Nepomorpha</taxon>
        <taxon>Nepidae</taxon>
        <taxon>Ranatrinae</taxon>
        <taxon>Ranatra</taxon>
    </lineage>
</organism>
<feature type="domain" description="PAS" evidence="3">
    <location>
        <begin position="58"/>
        <end position="114"/>
    </location>
</feature>
<feature type="compositionally biased region" description="Gly residues" evidence="2">
    <location>
        <begin position="331"/>
        <end position="354"/>
    </location>
</feature>
<evidence type="ECO:0000313" key="5">
    <source>
        <dbReference type="Proteomes" id="UP001558652"/>
    </source>
</evidence>
<dbReference type="AlphaFoldDB" id="A0ABD0YAA1"/>
<dbReference type="InterPro" id="IPR000014">
    <property type="entry name" value="PAS"/>
</dbReference>
<proteinExistence type="predicted"/>
<dbReference type="Pfam" id="PF14598">
    <property type="entry name" value="PAS_11"/>
    <property type="match status" value="1"/>
</dbReference>
<feature type="region of interest" description="Disordered" evidence="2">
    <location>
        <begin position="829"/>
        <end position="856"/>
    </location>
</feature>
<dbReference type="CDD" id="cd00130">
    <property type="entry name" value="PAS"/>
    <property type="match status" value="1"/>
</dbReference>
<keyword evidence="1" id="KW-0175">Coiled coil</keyword>
<evidence type="ECO:0000256" key="1">
    <source>
        <dbReference type="SAM" id="Coils"/>
    </source>
</evidence>
<feature type="region of interest" description="Disordered" evidence="2">
    <location>
        <begin position="570"/>
        <end position="639"/>
    </location>
</feature>
<feature type="region of interest" description="Disordered" evidence="2">
    <location>
        <begin position="418"/>
        <end position="445"/>
    </location>
</feature>
<sequence>MSSLSVKPDKCAILQETVNQIRLIKEQEAEAGNEAVQQGEVSSSKPTILANDILGPLLLEALEGFLFVVNPEGRVEYVTENVSQFIRFRKDEVLGNSIYNYLHHGDHGRFSSSLLPTTAVGLIVSQQQQQQQQPTRNRAFNCRFLIKPPDDTDETMEEKQQRVSKYENMQISSTQLPYPGGGGSGGSGDSGEVGPCLMCVARRIPPNEKHLGSPLEQFTIKLDTLGNVVGIDTSGVSSAYSQFLNKDLMNKSIKDLCHRHDRSKLNSHVNEVVASGQSISAIYRLRVSLAQEKYIHVQAKSKLFKGTCSPHDNDFIMSTHSILGEAASPLGLGGSQSSGGGGGGSVGGAGGSSVGGPLLSNLNGSGRGNSGVTSSELSASPSMNSSAAVAFSTGVTLSNSDLGFEFVDLFPSSTWDTMMTGGGDGGGQVSSPAPPSTPSFAPTPSSFPFSPLQDGPTADVKEEVSSEVSVESARLRNLLMTKRPSTDTQHHHHHQRNNKHNILKGLLNQEDDDSHHHHAPSTANNMLLKLLNEKSDDDDVEARAGLKKQNELLQQLLKEDEKNDDPLFKNLVFRTSGGSPGSGGNNSMDSVGRARKRPSEEGDDSGGGVGTLLDSLPPSSGAGSNPGGGSSTSSGGNSKLWEKNKMLASLLAKQPSTPATIPPIPASVISATPQDKLPRLIKQSQSTEQQQQQSQQQQQQQQQIALRLGQQQQQVAQQQLGSALRQTVVPTATQQQSWDSSDPVLSDLLDQVIETLPETVAAALIINMMNSIDSPNSSGSSTSFQQDLNEKMAINAIQKSLMQCETAVKSPAYTTTATFLFPLQLGQQGQQQFTPPPMYPQRQRFPIQGPLAGRQPNHQFSLANQQQQQKQRLMQAQQQQQQQQKQRLLQQQQQQQLLIPSNAAVAAASASTGDPAAIHNIDSLINNTVAPNVSLQRSGSVPDSQLSPVGVGGFGGTGGGGAGGSSVSPGQRQPYSPQPFSPVNGGINSFQSTTGQQGAQQARLSPSGLPNFQQAQLSPRVSQN</sequence>
<dbReference type="InterPro" id="IPR035965">
    <property type="entry name" value="PAS-like_dom_sf"/>
</dbReference>
<dbReference type="Proteomes" id="UP001558652">
    <property type="component" value="Unassembled WGS sequence"/>
</dbReference>
<gene>
    <name evidence="4" type="ORF">AAG570_002046</name>
</gene>
<feature type="coiled-coil region" evidence="1">
    <location>
        <begin position="863"/>
        <end position="895"/>
    </location>
</feature>
<name>A0ABD0YAA1_9HEMI</name>
<feature type="region of interest" description="Disordered" evidence="2">
    <location>
        <begin position="935"/>
        <end position="1024"/>
    </location>
</feature>
<dbReference type="Gene3D" id="4.10.280.10">
    <property type="entry name" value="Helix-loop-helix DNA-binding domain"/>
    <property type="match status" value="1"/>
</dbReference>
<evidence type="ECO:0000313" key="4">
    <source>
        <dbReference type="EMBL" id="KAL1124276.1"/>
    </source>
</evidence>
<dbReference type="InterPro" id="IPR036638">
    <property type="entry name" value="HLH_DNA-bd_sf"/>
</dbReference>